<feature type="domain" description="Peptidase S54 rhomboid" evidence="9">
    <location>
        <begin position="84"/>
        <end position="239"/>
    </location>
</feature>
<organism evidence="10 11">
    <name type="scientific">Rhizobium etli</name>
    <dbReference type="NCBI Taxonomy" id="29449"/>
    <lineage>
        <taxon>Bacteria</taxon>
        <taxon>Pseudomonadati</taxon>
        <taxon>Pseudomonadota</taxon>
        <taxon>Alphaproteobacteria</taxon>
        <taxon>Hyphomicrobiales</taxon>
        <taxon>Rhizobiaceae</taxon>
        <taxon>Rhizobium/Agrobacterium group</taxon>
        <taxon>Rhizobium</taxon>
    </lineage>
</organism>
<keyword evidence="6 8" id="KW-0472">Membrane</keyword>
<dbReference type="GO" id="GO:0016020">
    <property type="term" value="C:membrane"/>
    <property type="evidence" value="ECO:0007669"/>
    <property type="project" value="UniProtKB-SubCell"/>
</dbReference>
<feature type="transmembrane region" description="Helical" evidence="8">
    <location>
        <begin position="123"/>
        <end position="141"/>
    </location>
</feature>
<dbReference type="PANTHER" id="PTHR43066">
    <property type="entry name" value="RHOMBOID-RELATED PROTEIN"/>
    <property type="match status" value="1"/>
</dbReference>
<feature type="transmembrane region" description="Helical" evidence="8">
    <location>
        <begin position="147"/>
        <end position="168"/>
    </location>
</feature>
<evidence type="ECO:0000259" key="9">
    <source>
        <dbReference type="Pfam" id="PF01694"/>
    </source>
</evidence>
<name>A0AAN1EK63_RHIET</name>
<dbReference type="EMBL" id="CP020906">
    <property type="protein sequence ID" value="ARQ10271.1"/>
    <property type="molecule type" value="Genomic_DNA"/>
</dbReference>
<sequence length="262" mass="28796">MNEQTGEPHKAPEPSEVQPSARPPRVPIFNLPPALLFSLCLLIFIYAVQALVLPDDAVSWLLITFGFSPHRYVAPLSQQGLELFWTPVTYSLLHGSTQHIVFNAFWLMAFGAPVVRRIGRLRFLFFWILSAAASAALHTILNWGDVSLLIGASGVISGLMGAACRFAFPADRRPMAVAHLNARLSIIDALKNRTVIIFVLLWVVGNALIAVGIPLVGDSDQEIAWDAHIGGFVFGFFLFSLFDRAPRPPAEPRGTEKDLLQS</sequence>
<dbReference type="GO" id="GO:0004252">
    <property type="term" value="F:serine-type endopeptidase activity"/>
    <property type="evidence" value="ECO:0007669"/>
    <property type="project" value="InterPro"/>
</dbReference>
<comment type="subcellular location">
    <subcellularLocation>
        <location evidence="1">Membrane</location>
        <topology evidence="1">Multi-pass membrane protein</topology>
    </subcellularLocation>
</comment>
<evidence type="ECO:0000256" key="5">
    <source>
        <dbReference type="ARBA" id="ARBA00022989"/>
    </source>
</evidence>
<dbReference type="Proteomes" id="UP000194159">
    <property type="component" value="Chromosome"/>
</dbReference>
<feature type="transmembrane region" description="Helical" evidence="8">
    <location>
        <begin position="223"/>
        <end position="242"/>
    </location>
</feature>
<protein>
    <submittedName>
        <fullName evidence="10">Rhombiod family peptidase protein</fullName>
    </submittedName>
</protein>
<dbReference type="RefSeq" id="WP_086082160.1">
    <property type="nucleotide sequence ID" value="NZ_CP020906.1"/>
</dbReference>
<reference evidence="10 11" key="1">
    <citation type="submission" date="2017-04" db="EMBL/GenBank/DDBJ databases">
        <title>Complete genome sequences of Rhizobium genomic linages associated to common bean (phaseolus vulgaris).</title>
        <authorList>
            <person name="Santamaria R.I."/>
            <person name="Bustos P."/>
            <person name="Perez-Carrascal O."/>
            <person name="Martinez-Flores I."/>
            <person name="Juarez S."/>
            <person name="Lozano L."/>
            <person name="Miranda F."/>
            <person name="Vinuesa P."/>
            <person name="Martinez-Romero E."/>
            <person name="Cevallos M.A."/>
            <person name="Romero D."/>
            <person name="Davila G."/>
            <person name="Gonzalez V."/>
        </authorList>
    </citation>
    <scope>NUCLEOTIDE SEQUENCE [LARGE SCALE GENOMIC DNA]</scope>
    <source>
        <strain evidence="10 11">NXC12</strain>
    </source>
</reference>
<dbReference type="InterPro" id="IPR022764">
    <property type="entry name" value="Peptidase_S54_rhomboid_dom"/>
</dbReference>
<dbReference type="Gene3D" id="1.20.1540.10">
    <property type="entry name" value="Rhomboid-like"/>
    <property type="match status" value="1"/>
</dbReference>
<keyword evidence="5 8" id="KW-1133">Transmembrane helix</keyword>
<dbReference type="Pfam" id="PF01694">
    <property type="entry name" value="Rhomboid"/>
    <property type="match status" value="1"/>
</dbReference>
<evidence type="ECO:0000313" key="10">
    <source>
        <dbReference type="EMBL" id="ARQ10271.1"/>
    </source>
</evidence>
<feature type="transmembrane region" description="Helical" evidence="8">
    <location>
        <begin position="34"/>
        <end position="52"/>
    </location>
</feature>
<feature type="compositionally biased region" description="Basic and acidic residues" evidence="7">
    <location>
        <begin position="1"/>
        <end position="13"/>
    </location>
</feature>
<dbReference type="InterPro" id="IPR035952">
    <property type="entry name" value="Rhomboid-like_sf"/>
</dbReference>
<gene>
    <name evidence="10" type="ORF">NXC12_CH02250</name>
</gene>
<evidence type="ECO:0000256" key="4">
    <source>
        <dbReference type="ARBA" id="ARBA00022692"/>
    </source>
</evidence>
<accession>A0AAN1EK63</accession>
<dbReference type="AlphaFoldDB" id="A0AAN1EK63"/>
<evidence type="ECO:0000313" key="11">
    <source>
        <dbReference type="Proteomes" id="UP000194159"/>
    </source>
</evidence>
<proteinExistence type="predicted"/>
<evidence type="ECO:0000256" key="8">
    <source>
        <dbReference type="SAM" id="Phobius"/>
    </source>
</evidence>
<dbReference type="PANTHER" id="PTHR43066:SF26">
    <property type="entry name" value="RHOMBOID PROTEASE GLPG"/>
    <property type="match status" value="1"/>
</dbReference>
<keyword evidence="3" id="KW-0997">Cell inner membrane</keyword>
<evidence type="ECO:0000256" key="7">
    <source>
        <dbReference type="SAM" id="MobiDB-lite"/>
    </source>
</evidence>
<feature type="region of interest" description="Disordered" evidence="7">
    <location>
        <begin position="1"/>
        <end position="21"/>
    </location>
</feature>
<keyword evidence="2" id="KW-1003">Cell membrane</keyword>
<feature type="transmembrane region" description="Helical" evidence="8">
    <location>
        <begin position="195"/>
        <end position="217"/>
    </location>
</feature>
<evidence type="ECO:0000256" key="1">
    <source>
        <dbReference type="ARBA" id="ARBA00004141"/>
    </source>
</evidence>
<evidence type="ECO:0000256" key="6">
    <source>
        <dbReference type="ARBA" id="ARBA00023136"/>
    </source>
</evidence>
<evidence type="ECO:0000256" key="2">
    <source>
        <dbReference type="ARBA" id="ARBA00022475"/>
    </source>
</evidence>
<dbReference type="SUPFAM" id="SSF144091">
    <property type="entry name" value="Rhomboid-like"/>
    <property type="match status" value="1"/>
</dbReference>
<evidence type="ECO:0000256" key="3">
    <source>
        <dbReference type="ARBA" id="ARBA00022519"/>
    </source>
</evidence>
<keyword evidence="4 8" id="KW-0812">Transmembrane</keyword>